<dbReference type="InterPro" id="IPR006527">
    <property type="entry name" value="F-box-assoc_dom_typ1"/>
</dbReference>
<sequence>MHIGKAFAPAKEDDDSKSHMIVTTEENVYLMSVLVNNNVDLSAEDKDDDTKVVVWNPYTGQTMWIELRYPHVLSCSKQFSCGSEGFRYGIGYEDKGSGRSFKILRKRDEYDYGWGEHDHIICFDYTRERFGPLLPLPYRDRVRILSSVREEKLAVEFNYAYPHGYSIWMTTMIEAEKVSWSNFYKEDYGEYEEDDDDDDDDGEYSVPYYIRVRISFGGFYIDQREKMAILSCRGSKCRIVGEVDLKEHRRKCVCCYVPSLVQIKQPKEAKGRENKVM</sequence>
<protein>
    <recommendedName>
        <fullName evidence="1">F-box associated beta-propeller type 1 domain-containing protein</fullName>
    </recommendedName>
</protein>
<evidence type="ECO:0000313" key="3">
    <source>
        <dbReference type="Proteomes" id="UP000467841"/>
    </source>
</evidence>
<organism evidence="2 3">
    <name type="scientific">Microthlaspi erraticum</name>
    <dbReference type="NCBI Taxonomy" id="1685480"/>
    <lineage>
        <taxon>Eukaryota</taxon>
        <taxon>Viridiplantae</taxon>
        <taxon>Streptophyta</taxon>
        <taxon>Embryophyta</taxon>
        <taxon>Tracheophyta</taxon>
        <taxon>Spermatophyta</taxon>
        <taxon>Magnoliopsida</taxon>
        <taxon>eudicotyledons</taxon>
        <taxon>Gunneridae</taxon>
        <taxon>Pentapetalae</taxon>
        <taxon>rosids</taxon>
        <taxon>malvids</taxon>
        <taxon>Brassicales</taxon>
        <taxon>Brassicaceae</taxon>
        <taxon>Coluteocarpeae</taxon>
        <taxon>Microthlaspi</taxon>
    </lineage>
</organism>
<reference evidence="2" key="1">
    <citation type="submission" date="2020-01" db="EMBL/GenBank/DDBJ databases">
        <authorList>
            <person name="Mishra B."/>
        </authorList>
    </citation>
    <scope>NUCLEOTIDE SEQUENCE [LARGE SCALE GENOMIC DNA]</scope>
</reference>
<dbReference type="Pfam" id="PF07734">
    <property type="entry name" value="FBA_1"/>
    <property type="match status" value="2"/>
</dbReference>
<dbReference type="Proteomes" id="UP000467841">
    <property type="component" value="Unassembled WGS sequence"/>
</dbReference>
<feature type="domain" description="F-box associated beta-propeller type 1" evidence="1">
    <location>
        <begin position="117"/>
        <end position="263"/>
    </location>
</feature>
<feature type="domain" description="F-box associated beta-propeller type 1" evidence="1">
    <location>
        <begin position="48"/>
        <end position="108"/>
    </location>
</feature>
<dbReference type="AlphaFoldDB" id="A0A6D2IJ38"/>
<comment type="caution">
    <text evidence="2">The sequence shown here is derived from an EMBL/GenBank/DDBJ whole genome shotgun (WGS) entry which is preliminary data.</text>
</comment>
<proteinExistence type="predicted"/>
<gene>
    <name evidence="2" type="ORF">MERR_LOCUS13876</name>
</gene>
<evidence type="ECO:0000259" key="1">
    <source>
        <dbReference type="Pfam" id="PF07734"/>
    </source>
</evidence>
<name>A0A6D2IJ38_9BRAS</name>
<evidence type="ECO:0000313" key="2">
    <source>
        <dbReference type="EMBL" id="CAA7026641.1"/>
    </source>
</evidence>
<keyword evidence="3" id="KW-1185">Reference proteome</keyword>
<accession>A0A6D2IJ38</accession>
<dbReference type="EMBL" id="CACVBM020001052">
    <property type="protein sequence ID" value="CAA7026641.1"/>
    <property type="molecule type" value="Genomic_DNA"/>
</dbReference>